<dbReference type="GO" id="GO:0004527">
    <property type="term" value="F:exonuclease activity"/>
    <property type="evidence" value="ECO:0007669"/>
    <property type="project" value="UniProtKB-KW"/>
</dbReference>
<keyword evidence="3" id="KW-0378">Hydrolase</keyword>
<gene>
    <name evidence="3" type="ORF">EV383_1797</name>
</gene>
<feature type="transmembrane region" description="Helical" evidence="1">
    <location>
        <begin position="55"/>
        <end position="73"/>
    </location>
</feature>
<feature type="transmembrane region" description="Helical" evidence="1">
    <location>
        <begin position="26"/>
        <end position="46"/>
    </location>
</feature>
<protein>
    <submittedName>
        <fullName evidence="3">Endonuclease/exonuclease/phosphatase (EEP) superfamily protein YafD</fullName>
    </submittedName>
</protein>
<keyword evidence="1" id="KW-0472">Membrane</keyword>
<accession>A0A4Q7USS9</accession>
<name>A0A4Q7USS9_PSEST</name>
<keyword evidence="3" id="KW-0540">Nuclease</keyword>
<dbReference type="InterPro" id="IPR005135">
    <property type="entry name" value="Endo/exonuclease/phosphatase"/>
</dbReference>
<dbReference type="Pfam" id="PF03372">
    <property type="entry name" value="Exo_endo_phos"/>
    <property type="match status" value="1"/>
</dbReference>
<keyword evidence="1" id="KW-1133">Transmembrane helix</keyword>
<dbReference type="AlphaFoldDB" id="A0A4Q7USS9"/>
<proteinExistence type="predicted"/>
<evidence type="ECO:0000256" key="1">
    <source>
        <dbReference type="SAM" id="Phobius"/>
    </source>
</evidence>
<dbReference type="Proteomes" id="UP000291591">
    <property type="component" value="Unassembled WGS sequence"/>
</dbReference>
<dbReference type="SUPFAM" id="SSF56219">
    <property type="entry name" value="DNase I-like"/>
    <property type="match status" value="1"/>
</dbReference>
<dbReference type="InterPro" id="IPR036691">
    <property type="entry name" value="Endo/exonu/phosph_ase_sf"/>
</dbReference>
<keyword evidence="3" id="KW-0255">Endonuclease</keyword>
<sequence>MLVAAAVLLLLPDLLGLDGRLPFVLLIALRPLFTAVVAVLAVVGIVRSLRRGHGLAARVAVLAVAVVSAAVLAPRAFGDGDAPVPAGSRPLTLLSFNVYDGAADVPTLAALVRERRPDVVVLPEAAERYRGLITGAVPEMGYRSWVAAAPGVPDIEGVVVLASPGLGNLRARTVTGSLDPWLEITGGTLGPVRLLGVHTAAPTPDKIASWPRELASLARWCSSGGPAIVAGDFNATLDHSAFRDGTRGCRDTGAATGSGLVGTWDARTPRVTGAQIDHVLTAGGPTARDLEIIDVPGSDHRALLTTVDLP</sequence>
<comment type="caution">
    <text evidence="3">The sequence shown here is derived from an EMBL/GenBank/DDBJ whole genome shotgun (WGS) entry which is preliminary data.</text>
</comment>
<keyword evidence="1" id="KW-0812">Transmembrane</keyword>
<evidence type="ECO:0000313" key="4">
    <source>
        <dbReference type="Proteomes" id="UP000291591"/>
    </source>
</evidence>
<keyword evidence="4" id="KW-1185">Reference proteome</keyword>
<reference evidence="3 4" key="1">
    <citation type="submission" date="2019-02" db="EMBL/GenBank/DDBJ databases">
        <title>Sequencing the genomes of 1000 actinobacteria strains.</title>
        <authorList>
            <person name="Klenk H.-P."/>
        </authorList>
    </citation>
    <scope>NUCLEOTIDE SEQUENCE [LARGE SCALE GENOMIC DNA]</scope>
    <source>
        <strain evidence="3 4">DSM 45779</strain>
    </source>
</reference>
<evidence type="ECO:0000259" key="2">
    <source>
        <dbReference type="Pfam" id="PF03372"/>
    </source>
</evidence>
<dbReference type="EMBL" id="SHKL01000001">
    <property type="protein sequence ID" value="RZT84937.1"/>
    <property type="molecule type" value="Genomic_DNA"/>
</dbReference>
<organism evidence="3 4">
    <name type="scientific">Pseudonocardia sediminis</name>
    <dbReference type="NCBI Taxonomy" id="1397368"/>
    <lineage>
        <taxon>Bacteria</taxon>
        <taxon>Bacillati</taxon>
        <taxon>Actinomycetota</taxon>
        <taxon>Actinomycetes</taxon>
        <taxon>Pseudonocardiales</taxon>
        <taxon>Pseudonocardiaceae</taxon>
        <taxon>Pseudonocardia</taxon>
    </lineage>
</organism>
<dbReference type="GO" id="GO:0004519">
    <property type="term" value="F:endonuclease activity"/>
    <property type="evidence" value="ECO:0007669"/>
    <property type="project" value="UniProtKB-KW"/>
</dbReference>
<feature type="domain" description="Endonuclease/exonuclease/phosphatase" evidence="2">
    <location>
        <begin position="94"/>
        <end position="300"/>
    </location>
</feature>
<evidence type="ECO:0000313" key="3">
    <source>
        <dbReference type="EMBL" id="RZT84937.1"/>
    </source>
</evidence>
<keyword evidence="3" id="KW-0269">Exonuclease</keyword>
<dbReference type="Gene3D" id="3.60.10.10">
    <property type="entry name" value="Endonuclease/exonuclease/phosphatase"/>
    <property type="match status" value="1"/>
</dbReference>